<dbReference type="EC" id="2.7.7.70" evidence="1"/>
<dbReference type="Proteomes" id="UP000325161">
    <property type="component" value="Chromosome"/>
</dbReference>
<feature type="domain" description="Cytidyltransferase-like" evidence="8">
    <location>
        <begin position="28"/>
        <end position="122"/>
    </location>
</feature>
<reference evidence="9 10" key="1">
    <citation type="submission" date="2019-08" db="EMBL/GenBank/DDBJ databases">
        <title>Amphibian skin-associated Pigmentiphaga: genome sequence and occurrence across geography and hosts.</title>
        <authorList>
            <person name="Bletz M.C."/>
            <person name="Bunk B."/>
            <person name="Sproeer C."/>
            <person name="Biwer P."/>
            <person name="Reiter S."/>
            <person name="Rabemananjara F.C.E."/>
            <person name="Schulz S."/>
            <person name="Overmann J."/>
            <person name="Vences M."/>
        </authorList>
    </citation>
    <scope>NUCLEOTIDE SEQUENCE [LARGE SCALE GENOMIC DNA]</scope>
    <source>
        <strain evidence="9 10">Mada1488</strain>
    </source>
</reference>
<name>A0A5C0B1M1_9BURK</name>
<dbReference type="PANTHER" id="PTHR43793:SF2">
    <property type="entry name" value="BIFUNCTIONAL PROTEIN HLDE"/>
    <property type="match status" value="1"/>
</dbReference>
<dbReference type="KEGG" id="pacr:FXN63_24265"/>
<organism evidence="9 10">
    <name type="scientific">Pigmentiphaga aceris</name>
    <dbReference type="NCBI Taxonomy" id="1940612"/>
    <lineage>
        <taxon>Bacteria</taxon>
        <taxon>Pseudomonadati</taxon>
        <taxon>Pseudomonadota</taxon>
        <taxon>Betaproteobacteria</taxon>
        <taxon>Burkholderiales</taxon>
        <taxon>Alcaligenaceae</taxon>
        <taxon>Pigmentiphaga</taxon>
    </lineage>
</organism>
<keyword evidence="6" id="KW-0119">Carbohydrate metabolism</keyword>
<evidence type="ECO:0000256" key="5">
    <source>
        <dbReference type="ARBA" id="ARBA00022840"/>
    </source>
</evidence>
<dbReference type="Gene3D" id="3.40.50.620">
    <property type="entry name" value="HUPs"/>
    <property type="match status" value="1"/>
</dbReference>
<dbReference type="OrthoDB" id="9795543at2"/>
<dbReference type="NCBIfam" id="TIGR00125">
    <property type="entry name" value="cyt_tran_rel"/>
    <property type="match status" value="1"/>
</dbReference>
<evidence type="ECO:0000256" key="4">
    <source>
        <dbReference type="ARBA" id="ARBA00022741"/>
    </source>
</evidence>
<evidence type="ECO:0000256" key="6">
    <source>
        <dbReference type="ARBA" id="ARBA00023277"/>
    </source>
</evidence>
<evidence type="ECO:0000256" key="1">
    <source>
        <dbReference type="ARBA" id="ARBA00012519"/>
    </source>
</evidence>
<dbReference type="GO" id="GO:0005975">
    <property type="term" value="P:carbohydrate metabolic process"/>
    <property type="evidence" value="ECO:0007669"/>
    <property type="project" value="InterPro"/>
</dbReference>
<dbReference type="EMBL" id="CP043046">
    <property type="protein sequence ID" value="QEI08608.1"/>
    <property type="molecule type" value="Genomic_DNA"/>
</dbReference>
<dbReference type="RefSeq" id="WP_148818079.1">
    <property type="nucleotide sequence ID" value="NZ_CP043046.1"/>
</dbReference>
<dbReference type="NCBIfam" id="TIGR02199">
    <property type="entry name" value="rfaE_dom_II"/>
    <property type="match status" value="1"/>
</dbReference>
<gene>
    <name evidence="9" type="primary">rfaE2</name>
    <name evidence="9" type="ORF">FXN63_24265</name>
</gene>
<evidence type="ECO:0000313" key="9">
    <source>
        <dbReference type="EMBL" id="QEI08608.1"/>
    </source>
</evidence>
<dbReference type="GO" id="GO:0005524">
    <property type="term" value="F:ATP binding"/>
    <property type="evidence" value="ECO:0007669"/>
    <property type="project" value="UniProtKB-KW"/>
</dbReference>
<dbReference type="InterPro" id="IPR004821">
    <property type="entry name" value="Cyt_trans-like"/>
</dbReference>
<dbReference type="SUPFAM" id="SSF52374">
    <property type="entry name" value="Nucleotidylyl transferase"/>
    <property type="match status" value="1"/>
</dbReference>
<keyword evidence="10" id="KW-1185">Reference proteome</keyword>
<evidence type="ECO:0000256" key="7">
    <source>
        <dbReference type="ARBA" id="ARBA00047428"/>
    </source>
</evidence>
<comment type="catalytic activity">
    <reaction evidence="7">
        <text>D-glycero-beta-D-manno-heptose 1-phosphate + ATP + H(+) = ADP-D-glycero-beta-D-manno-heptose + diphosphate</text>
        <dbReference type="Rhea" id="RHEA:27465"/>
        <dbReference type="ChEBI" id="CHEBI:15378"/>
        <dbReference type="ChEBI" id="CHEBI:30616"/>
        <dbReference type="ChEBI" id="CHEBI:33019"/>
        <dbReference type="ChEBI" id="CHEBI:59967"/>
        <dbReference type="ChEBI" id="CHEBI:61593"/>
        <dbReference type="EC" id="2.7.7.70"/>
    </reaction>
</comment>
<dbReference type="Pfam" id="PF01467">
    <property type="entry name" value="CTP_transf_like"/>
    <property type="match status" value="1"/>
</dbReference>
<dbReference type="InterPro" id="IPR011914">
    <property type="entry name" value="RfaE_dom_II"/>
</dbReference>
<evidence type="ECO:0000313" key="10">
    <source>
        <dbReference type="Proteomes" id="UP000325161"/>
    </source>
</evidence>
<evidence type="ECO:0000256" key="3">
    <source>
        <dbReference type="ARBA" id="ARBA00022695"/>
    </source>
</evidence>
<keyword evidence="5" id="KW-0067">ATP-binding</keyword>
<proteinExistence type="predicted"/>
<dbReference type="AlphaFoldDB" id="A0A5C0B1M1"/>
<dbReference type="GO" id="GO:0016779">
    <property type="term" value="F:nucleotidyltransferase activity"/>
    <property type="evidence" value="ECO:0007669"/>
    <property type="project" value="UniProtKB-KW"/>
</dbReference>
<dbReference type="InterPro" id="IPR050385">
    <property type="entry name" value="Archaeal_FAD_synthase"/>
</dbReference>
<dbReference type="InterPro" id="IPR014729">
    <property type="entry name" value="Rossmann-like_a/b/a_fold"/>
</dbReference>
<dbReference type="PANTHER" id="PTHR43793">
    <property type="entry name" value="FAD SYNTHASE"/>
    <property type="match status" value="1"/>
</dbReference>
<dbReference type="GO" id="GO:0016773">
    <property type="term" value="F:phosphotransferase activity, alcohol group as acceptor"/>
    <property type="evidence" value="ECO:0007669"/>
    <property type="project" value="InterPro"/>
</dbReference>
<keyword evidence="4" id="KW-0547">Nucleotide-binding</keyword>
<keyword evidence="2 9" id="KW-0808">Transferase</keyword>
<keyword evidence="3 9" id="KW-0548">Nucleotidyltransferase</keyword>
<evidence type="ECO:0000259" key="8">
    <source>
        <dbReference type="Pfam" id="PF01467"/>
    </source>
</evidence>
<accession>A0A5C0B1M1</accession>
<protein>
    <recommendedName>
        <fullName evidence="1">D-glycero-beta-D-manno-heptose 1-phosphate adenylyltransferase</fullName>
        <ecNumber evidence="1">2.7.7.70</ecNumber>
    </recommendedName>
</protein>
<sequence length="160" mass="17215">MSARFESKILSRDALLAQASQWPRPLVFTNGVFDILHRGHVTYLDAAAQLGGTLVVAINSDASARRLGKGPDRPLNNEDDRAALLAAMACVGAVCFFDEDTPEAVIGALKPDLIVKGGDYDMERLPETALVRSWGGDAVAIPFEHARSTTKLVQKIRGAQ</sequence>
<evidence type="ECO:0000256" key="2">
    <source>
        <dbReference type="ARBA" id="ARBA00022679"/>
    </source>
</evidence>